<dbReference type="Pfam" id="PF12802">
    <property type="entry name" value="MarR_2"/>
    <property type="match status" value="1"/>
</dbReference>
<keyword evidence="2" id="KW-0614">Plasmid</keyword>
<dbReference type="InterPro" id="IPR036388">
    <property type="entry name" value="WH-like_DNA-bd_sf"/>
</dbReference>
<dbReference type="SMART" id="SM00347">
    <property type="entry name" value="HTH_MARR"/>
    <property type="match status" value="1"/>
</dbReference>
<dbReference type="InterPro" id="IPR039422">
    <property type="entry name" value="MarR/SlyA-like"/>
</dbReference>
<dbReference type="SUPFAM" id="SSF46785">
    <property type="entry name" value="Winged helix' DNA-binding domain"/>
    <property type="match status" value="1"/>
</dbReference>
<keyword evidence="3" id="KW-1185">Reference proteome</keyword>
<gene>
    <name evidence="2" type="ORF">WN985_33565</name>
</gene>
<reference evidence="2 3" key="1">
    <citation type="submission" date="2024-04" db="EMBL/GenBank/DDBJ databases">
        <title>Biological Control Activity of Plant Growth Promoting Rhizobacteria Burkholderia pyrrocinia BX1 against Tobacco black shank Introduction Tobacco black shank (TBS) caused by the oomycete Phytophthora. nicotianae (P. nicotianae) has become a destructive soil.</title>
        <authorList>
            <person name="Liu X."/>
            <person name="Shu C."/>
        </authorList>
    </citation>
    <scope>NUCLEOTIDE SEQUENCE [LARGE SCALE GENOMIC DNA]</scope>
    <source>
        <strain evidence="2 3">BX1</strain>
        <plasmid evidence="2 3">unnamed</plasmid>
    </source>
</reference>
<accession>A0ABZ3BWQ8</accession>
<evidence type="ECO:0000313" key="3">
    <source>
        <dbReference type="Proteomes" id="UP001484179"/>
    </source>
</evidence>
<dbReference type="Proteomes" id="UP001484179">
    <property type="component" value="Plasmid unnamed"/>
</dbReference>
<feature type="domain" description="HTH marR-type" evidence="1">
    <location>
        <begin position="16"/>
        <end position="149"/>
    </location>
</feature>
<dbReference type="PANTHER" id="PTHR33164">
    <property type="entry name" value="TRANSCRIPTIONAL REGULATOR, MARR FAMILY"/>
    <property type="match status" value="1"/>
</dbReference>
<dbReference type="InterPro" id="IPR000835">
    <property type="entry name" value="HTH_MarR-typ"/>
</dbReference>
<dbReference type="Gene3D" id="1.10.10.10">
    <property type="entry name" value="Winged helix-like DNA-binding domain superfamily/Winged helix DNA-binding domain"/>
    <property type="match status" value="1"/>
</dbReference>
<geneLocation type="plasmid" evidence="2 3">
    <name>unnamed</name>
</geneLocation>
<evidence type="ECO:0000313" key="2">
    <source>
        <dbReference type="EMBL" id="WZW59286.1"/>
    </source>
</evidence>
<dbReference type="PROSITE" id="PS50995">
    <property type="entry name" value="HTH_MARR_2"/>
    <property type="match status" value="1"/>
</dbReference>
<dbReference type="PANTHER" id="PTHR33164:SF43">
    <property type="entry name" value="HTH-TYPE TRANSCRIPTIONAL REPRESSOR YETL"/>
    <property type="match status" value="1"/>
</dbReference>
<dbReference type="InterPro" id="IPR036390">
    <property type="entry name" value="WH_DNA-bd_sf"/>
</dbReference>
<dbReference type="EMBL" id="CP150851">
    <property type="protein sequence ID" value="WZW59286.1"/>
    <property type="molecule type" value="Genomic_DNA"/>
</dbReference>
<dbReference type="RefSeq" id="WP_342312498.1">
    <property type="nucleotide sequence ID" value="NZ_CP150851.1"/>
</dbReference>
<organism evidence="2 3">
    <name type="scientific">Burkholderia pyrrocinia</name>
    <name type="common">Pseudomonas pyrrocinia</name>
    <dbReference type="NCBI Taxonomy" id="60550"/>
    <lineage>
        <taxon>Bacteria</taxon>
        <taxon>Pseudomonadati</taxon>
        <taxon>Pseudomonadota</taxon>
        <taxon>Betaproteobacteria</taxon>
        <taxon>Burkholderiales</taxon>
        <taxon>Burkholderiaceae</taxon>
        <taxon>Burkholderia</taxon>
        <taxon>Burkholderia cepacia complex</taxon>
    </lineage>
</organism>
<evidence type="ECO:0000259" key="1">
    <source>
        <dbReference type="PROSITE" id="PS50995"/>
    </source>
</evidence>
<dbReference type="PRINTS" id="PR00598">
    <property type="entry name" value="HTHMARR"/>
</dbReference>
<proteinExistence type="predicted"/>
<name>A0ABZ3BWQ8_BURPY</name>
<protein>
    <submittedName>
        <fullName evidence="2">MarR family winged helix-turn-helix transcriptional regulator</fullName>
    </submittedName>
</protein>
<sequence length="164" mass="18282">MSDRLSSPGCRDVLREIDGVRSMLGVYVSIKRQFNQRTSTSLGIPLSQCCALVHLARSETVSCQALASSLGCGTGRMSRLVDDLEKRAWITRRRNDDDRRTLELALTPAGRALAERIPSVLAEARQFVLNRLSTQERAVLKRFLDRMLGEIDRQPGGLGRPRTS</sequence>